<feature type="compositionally biased region" description="Acidic residues" evidence="1">
    <location>
        <begin position="123"/>
        <end position="134"/>
    </location>
</feature>
<protein>
    <submittedName>
        <fullName evidence="2">Uncharacterized protein</fullName>
    </submittedName>
</protein>
<comment type="caution">
    <text evidence="2">The sequence shown here is derived from an EMBL/GenBank/DDBJ whole genome shotgun (WGS) entry which is preliminary data.</text>
</comment>
<feature type="compositionally biased region" description="Basic and acidic residues" evidence="1">
    <location>
        <begin position="56"/>
        <end position="71"/>
    </location>
</feature>
<feature type="compositionally biased region" description="Low complexity" evidence="1">
    <location>
        <begin position="45"/>
        <end position="55"/>
    </location>
</feature>
<reference evidence="3 4" key="2">
    <citation type="submission" date="2024-05" db="EMBL/GenBank/DDBJ databases">
        <authorList>
            <person name="Chen Y."/>
            <person name="Shah S."/>
            <person name="Dougan E. K."/>
            <person name="Thang M."/>
            <person name="Chan C."/>
        </authorList>
    </citation>
    <scope>NUCLEOTIDE SEQUENCE [LARGE SCALE GENOMIC DNA]</scope>
</reference>
<feature type="region of interest" description="Disordered" evidence="1">
    <location>
        <begin position="1"/>
        <end position="24"/>
    </location>
</feature>
<dbReference type="Proteomes" id="UP001152797">
    <property type="component" value="Unassembled WGS sequence"/>
</dbReference>
<dbReference type="EMBL" id="CAMXCT010001162">
    <property type="protein sequence ID" value="CAI3987396.1"/>
    <property type="molecule type" value="Genomic_DNA"/>
</dbReference>
<dbReference type="AlphaFoldDB" id="A0A9P1FTB5"/>
<keyword evidence="4" id="KW-1185">Reference proteome</keyword>
<evidence type="ECO:0000256" key="1">
    <source>
        <dbReference type="SAM" id="MobiDB-lite"/>
    </source>
</evidence>
<gene>
    <name evidence="2" type="ORF">C1SCF055_LOCUS14670</name>
</gene>
<evidence type="ECO:0000313" key="4">
    <source>
        <dbReference type="Proteomes" id="UP001152797"/>
    </source>
</evidence>
<evidence type="ECO:0000313" key="3">
    <source>
        <dbReference type="EMBL" id="CAL4774708.1"/>
    </source>
</evidence>
<proteinExistence type="predicted"/>
<dbReference type="EMBL" id="CAMXCT030001162">
    <property type="protein sequence ID" value="CAL4774708.1"/>
    <property type="molecule type" value="Genomic_DNA"/>
</dbReference>
<reference evidence="2" key="1">
    <citation type="submission" date="2022-10" db="EMBL/GenBank/DDBJ databases">
        <authorList>
            <person name="Chen Y."/>
            <person name="Dougan E. K."/>
            <person name="Chan C."/>
            <person name="Rhodes N."/>
            <person name="Thang M."/>
        </authorList>
    </citation>
    <scope>NUCLEOTIDE SEQUENCE</scope>
</reference>
<feature type="compositionally biased region" description="Acidic residues" evidence="1">
    <location>
        <begin position="89"/>
        <end position="100"/>
    </location>
</feature>
<sequence length="362" mass="38944">MVQKTSVRKPVCSNSKTPPAKTQALEEDYSVLEELLAQGANKPIADGTTDGAGDAAKAEDPKGVALDEAKNPKRKKAKAGKPTDVELFGSDEEPPVDAEVDEAKNPKRKKAKAGEPTDVEFFGSDEEPPVDAEVDEAKKAPKRKKEPPADAEVDEAKKAPKRKKAKAHAEAMGAEVATTKAKEFGPGVEFVPFGKLTFGMNEEAARFVATTSSKLRMAKRYALICRVHGGELHPSLGMFRMKVKKAVKCTIRGDDGKFSEVTALEKADPQIQMSLEACCWTPPPAAKPIMECFLGYEKAGNGPIGMAWALVKQEDGTWKVDGACLFLKKSFKIPASEKSAVLQPAEVADEIDDEANDAEDAD</sequence>
<accession>A0A9P1FTB5</accession>
<dbReference type="EMBL" id="CAMXCT020001162">
    <property type="protein sequence ID" value="CAL1140771.1"/>
    <property type="molecule type" value="Genomic_DNA"/>
</dbReference>
<evidence type="ECO:0000313" key="2">
    <source>
        <dbReference type="EMBL" id="CAI3987396.1"/>
    </source>
</evidence>
<organism evidence="2">
    <name type="scientific">Cladocopium goreaui</name>
    <dbReference type="NCBI Taxonomy" id="2562237"/>
    <lineage>
        <taxon>Eukaryota</taxon>
        <taxon>Sar</taxon>
        <taxon>Alveolata</taxon>
        <taxon>Dinophyceae</taxon>
        <taxon>Suessiales</taxon>
        <taxon>Symbiodiniaceae</taxon>
        <taxon>Cladocopium</taxon>
    </lineage>
</organism>
<name>A0A9P1FTB5_9DINO</name>
<feature type="region of interest" description="Disordered" evidence="1">
    <location>
        <begin position="40"/>
        <end position="164"/>
    </location>
</feature>